<sequence length="306" mass="34644">MAKVWVYIETVVQAVILVLSCLGWYVSVYHIGWGWLYTLHGRKVYATIYILLVNIGIALSLSLYIYLCSGRRTHSTAQYPKPNEKLLVEPYPCFNEADECKGAWAPPRSHHCSTCGVCRLEFDHHCPWTQTLPSSSSPLFSLTFTLILLPIYPTLSSHITSALETSQATPADQELLVGLARVVGGHRRPPGRWIVGAVLGFVWIGMERDKGELGYPGKLDRRSWRVYFMAIALFRYGKWPRGSTTFESLGISGRKRSDLICIPTQTTGSLDRPRVFIPEPHERLYDLGLEANLKRLWNVPLFPRPP</sequence>
<feature type="domain" description="Palmitoyltransferase DHHC" evidence="11">
    <location>
        <begin position="103"/>
        <end position="130"/>
    </location>
</feature>
<dbReference type="GO" id="GO:0019706">
    <property type="term" value="F:protein-cysteine S-palmitoyltransferase activity"/>
    <property type="evidence" value="ECO:0007669"/>
    <property type="project" value="UniProtKB-EC"/>
</dbReference>
<name>A0A4Y7TR89_COPMI</name>
<dbReference type="STRING" id="71717.A0A4Y7TR89"/>
<evidence type="ECO:0000256" key="7">
    <source>
        <dbReference type="ARBA" id="ARBA00023288"/>
    </source>
</evidence>
<evidence type="ECO:0000313" key="13">
    <source>
        <dbReference type="Proteomes" id="UP000298030"/>
    </source>
</evidence>
<comment type="similarity">
    <text evidence="10">Belongs to the DHHC palmitoyltransferase family.</text>
</comment>
<keyword evidence="3 10" id="KW-0812">Transmembrane</keyword>
<evidence type="ECO:0000313" key="12">
    <source>
        <dbReference type="EMBL" id="TEB36697.1"/>
    </source>
</evidence>
<dbReference type="OrthoDB" id="302728at2759"/>
<dbReference type="PROSITE" id="PS50216">
    <property type="entry name" value="DHHC"/>
    <property type="match status" value="1"/>
</dbReference>
<feature type="non-terminal residue" evidence="12">
    <location>
        <position position="306"/>
    </location>
</feature>
<reference evidence="12 13" key="1">
    <citation type="journal article" date="2019" name="Nat. Ecol. Evol.">
        <title>Megaphylogeny resolves global patterns of mushroom evolution.</title>
        <authorList>
            <person name="Varga T."/>
            <person name="Krizsan K."/>
            <person name="Foldi C."/>
            <person name="Dima B."/>
            <person name="Sanchez-Garcia M."/>
            <person name="Sanchez-Ramirez S."/>
            <person name="Szollosi G.J."/>
            <person name="Szarkandi J.G."/>
            <person name="Papp V."/>
            <person name="Albert L."/>
            <person name="Andreopoulos W."/>
            <person name="Angelini C."/>
            <person name="Antonin V."/>
            <person name="Barry K.W."/>
            <person name="Bougher N.L."/>
            <person name="Buchanan P."/>
            <person name="Buyck B."/>
            <person name="Bense V."/>
            <person name="Catcheside P."/>
            <person name="Chovatia M."/>
            <person name="Cooper J."/>
            <person name="Damon W."/>
            <person name="Desjardin D."/>
            <person name="Finy P."/>
            <person name="Geml J."/>
            <person name="Haridas S."/>
            <person name="Hughes K."/>
            <person name="Justo A."/>
            <person name="Karasinski D."/>
            <person name="Kautmanova I."/>
            <person name="Kiss B."/>
            <person name="Kocsube S."/>
            <person name="Kotiranta H."/>
            <person name="LaButti K.M."/>
            <person name="Lechner B.E."/>
            <person name="Liimatainen K."/>
            <person name="Lipzen A."/>
            <person name="Lukacs Z."/>
            <person name="Mihaltcheva S."/>
            <person name="Morgado L.N."/>
            <person name="Niskanen T."/>
            <person name="Noordeloos M.E."/>
            <person name="Ohm R.A."/>
            <person name="Ortiz-Santana B."/>
            <person name="Ovrebo C."/>
            <person name="Racz N."/>
            <person name="Riley R."/>
            <person name="Savchenko A."/>
            <person name="Shiryaev A."/>
            <person name="Soop K."/>
            <person name="Spirin V."/>
            <person name="Szebenyi C."/>
            <person name="Tomsovsky M."/>
            <person name="Tulloss R.E."/>
            <person name="Uehling J."/>
            <person name="Grigoriev I.V."/>
            <person name="Vagvolgyi C."/>
            <person name="Papp T."/>
            <person name="Martin F.M."/>
            <person name="Miettinen O."/>
            <person name="Hibbett D.S."/>
            <person name="Nagy L.G."/>
        </authorList>
    </citation>
    <scope>NUCLEOTIDE SEQUENCE [LARGE SCALE GENOMIC DNA]</scope>
    <source>
        <strain evidence="12 13">FP101781</strain>
    </source>
</reference>
<dbReference type="PANTHER" id="PTHR22883">
    <property type="entry name" value="ZINC FINGER DHHC DOMAIN CONTAINING PROTEIN"/>
    <property type="match status" value="1"/>
</dbReference>
<dbReference type="PROSITE" id="PS51257">
    <property type="entry name" value="PROKAR_LIPOPROTEIN"/>
    <property type="match status" value="1"/>
</dbReference>
<dbReference type="GO" id="GO:0016020">
    <property type="term" value="C:membrane"/>
    <property type="evidence" value="ECO:0007669"/>
    <property type="project" value="UniProtKB-SubCell"/>
</dbReference>
<dbReference type="InterPro" id="IPR001594">
    <property type="entry name" value="Palmitoyltrfase_DHHC"/>
</dbReference>
<keyword evidence="2 10" id="KW-0808">Transferase</keyword>
<evidence type="ECO:0000256" key="2">
    <source>
        <dbReference type="ARBA" id="ARBA00022679"/>
    </source>
</evidence>
<comment type="catalytic activity">
    <reaction evidence="9 10">
        <text>L-cysteinyl-[protein] + hexadecanoyl-CoA = S-hexadecanoyl-L-cysteinyl-[protein] + CoA</text>
        <dbReference type="Rhea" id="RHEA:36683"/>
        <dbReference type="Rhea" id="RHEA-COMP:10131"/>
        <dbReference type="Rhea" id="RHEA-COMP:11032"/>
        <dbReference type="ChEBI" id="CHEBI:29950"/>
        <dbReference type="ChEBI" id="CHEBI:57287"/>
        <dbReference type="ChEBI" id="CHEBI:57379"/>
        <dbReference type="ChEBI" id="CHEBI:74151"/>
        <dbReference type="EC" id="2.3.1.225"/>
    </reaction>
</comment>
<dbReference type="AlphaFoldDB" id="A0A4Y7TR89"/>
<comment type="caution">
    <text evidence="12">The sequence shown here is derived from an EMBL/GenBank/DDBJ whole genome shotgun (WGS) entry which is preliminary data.</text>
</comment>
<evidence type="ECO:0000256" key="8">
    <source>
        <dbReference type="ARBA" id="ARBA00023315"/>
    </source>
</evidence>
<keyword evidence="6" id="KW-0564">Palmitate</keyword>
<feature type="transmembrane region" description="Helical" evidence="10">
    <location>
        <begin position="12"/>
        <end position="32"/>
    </location>
</feature>
<protein>
    <recommendedName>
        <fullName evidence="10">Palmitoyltransferase</fullName>
        <ecNumber evidence="10">2.3.1.225</ecNumber>
    </recommendedName>
</protein>
<dbReference type="Proteomes" id="UP000298030">
    <property type="component" value="Unassembled WGS sequence"/>
</dbReference>
<dbReference type="GO" id="GO:0006612">
    <property type="term" value="P:protein targeting to membrane"/>
    <property type="evidence" value="ECO:0007669"/>
    <property type="project" value="TreeGrafter"/>
</dbReference>
<evidence type="ECO:0000256" key="10">
    <source>
        <dbReference type="RuleBase" id="RU079119"/>
    </source>
</evidence>
<evidence type="ECO:0000256" key="5">
    <source>
        <dbReference type="ARBA" id="ARBA00023136"/>
    </source>
</evidence>
<accession>A0A4Y7TR89</accession>
<keyword evidence="5 10" id="KW-0472">Membrane</keyword>
<proteinExistence type="inferred from homology"/>
<comment type="domain">
    <text evidence="10">The DHHC domain is required for palmitoyltransferase activity.</text>
</comment>
<organism evidence="12 13">
    <name type="scientific">Coprinellus micaceus</name>
    <name type="common">Glistening ink-cap mushroom</name>
    <name type="synonym">Coprinus micaceus</name>
    <dbReference type="NCBI Taxonomy" id="71717"/>
    <lineage>
        <taxon>Eukaryota</taxon>
        <taxon>Fungi</taxon>
        <taxon>Dikarya</taxon>
        <taxon>Basidiomycota</taxon>
        <taxon>Agaricomycotina</taxon>
        <taxon>Agaricomycetes</taxon>
        <taxon>Agaricomycetidae</taxon>
        <taxon>Agaricales</taxon>
        <taxon>Agaricineae</taxon>
        <taxon>Psathyrellaceae</taxon>
        <taxon>Coprinellus</taxon>
    </lineage>
</organism>
<keyword evidence="13" id="KW-1185">Reference proteome</keyword>
<feature type="transmembrane region" description="Helical" evidence="10">
    <location>
        <begin position="44"/>
        <end position="67"/>
    </location>
</feature>
<evidence type="ECO:0000256" key="4">
    <source>
        <dbReference type="ARBA" id="ARBA00022989"/>
    </source>
</evidence>
<dbReference type="GO" id="GO:0005794">
    <property type="term" value="C:Golgi apparatus"/>
    <property type="evidence" value="ECO:0007669"/>
    <property type="project" value="TreeGrafter"/>
</dbReference>
<keyword evidence="4 10" id="KW-1133">Transmembrane helix</keyword>
<keyword evidence="8 10" id="KW-0012">Acyltransferase</keyword>
<evidence type="ECO:0000256" key="6">
    <source>
        <dbReference type="ARBA" id="ARBA00023139"/>
    </source>
</evidence>
<dbReference type="EMBL" id="QPFP01000005">
    <property type="protein sequence ID" value="TEB36697.1"/>
    <property type="molecule type" value="Genomic_DNA"/>
</dbReference>
<keyword evidence="7" id="KW-0449">Lipoprotein</keyword>
<evidence type="ECO:0000256" key="9">
    <source>
        <dbReference type="ARBA" id="ARBA00048048"/>
    </source>
</evidence>
<gene>
    <name evidence="12" type="ORF">FA13DRAFT_1727055</name>
</gene>
<evidence type="ECO:0000259" key="11">
    <source>
        <dbReference type="Pfam" id="PF01529"/>
    </source>
</evidence>
<evidence type="ECO:0000256" key="3">
    <source>
        <dbReference type="ARBA" id="ARBA00022692"/>
    </source>
</evidence>
<evidence type="ECO:0000256" key="1">
    <source>
        <dbReference type="ARBA" id="ARBA00004141"/>
    </source>
</evidence>
<dbReference type="EC" id="2.3.1.225" evidence="10"/>
<dbReference type="InterPro" id="IPR039859">
    <property type="entry name" value="PFA4/ZDH16/20/ERF2-like"/>
</dbReference>
<comment type="subcellular location">
    <subcellularLocation>
        <location evidence="1">Membrane</location>
        <topology evidence="1">Multi-pass membrane protein</topology>
    </subcellularLocation>
</comment>
<dbReference type="GO" id="GO:0005783">
    <property type="term" value="C:endoplasmic reticulum"/>
    <property type="evidence" value="ECO:0007669"/>
    <property type="project" value="TreeGrafter"/>
</dbReference>
<dbReference type="Pfam" id="PF01529">
    <property type="entry name" value="DHHC"/>
    <property type="match status" value="1"/>
</dbReference>